<reference evidence="2" key="2">
    <citation type="submission" date="2019-01" db="EMBL/GenBank/DDBJ databases">
        <authorList>
            <person name="Graves T."/>
            <person name="Eichler E.E."/>
            <person name="Wilson R.K."/>
        </authorList>
    </citation>
    <scope>NUCLEOTIDE SEQUENCE [LARGE SCALE GENOMIC DNA]</scope>
    <source>
        <strain evidence="2">17573</strain>
    </source>
</reference>
<sequence>MWEPTTAGELRHGGLQIPTLPQGEAAKAWGEFECSPGRPALLGDPAQPPPLLAGVLSPSLPLAGGTSWPLRVQGHGTCTHACRSSHWPTSTAHSSSSHPHLSLHTSRQAEGGSSGLSQPREGLPQCRGRLKGSSSATRVDAEAEEALRVRAASTLLPTPLVGMSISPTIVEDSVVIPQRSRNTI</sequence>
<dbReference type="InParanoid" id="A0A5F8AMC9"/>
<reference evidence="2" key="4">
    <citation type="submission" date="2025-09" db="UniProtKB">
        <authorList>
            <consortium name="Ensembl"/>
        </authorList>
    </citation>
    <scope>IDENTIFICATION</scope>
    <source>
        <strain evidence="2">17573</strain>
    </source>
</reference>
<proteinExistence type="predicted"/>
<evidence type="ECO:0000256" key="1">
    <source>
        <dbReference type="SAM" id="MobiDB-lite"/>
    </source>
</evidence>
<feature type="compositionally biased region" description="Low complexity" evidence="1">
    <location>
        <begin position="84"/>
        <end position="106"/>
    </location>
</feature>
<reference evidence="3" key="1">
    <citation type="journal article" date="2007" name="Science">
        <title>Evolutionary and biomedical insights from the rhesus macaque genome.</title>
        <authorList>
            <person name="Gibbs R.A."/>
            <person name="Rogers J."/>
            <person name="Katze M.G."/>
            <person name="Bumgarner R."/>
            <person name="Weinstock G.M."/>
            <person name="Mardis E.R."/>
            <person name="Remington K.A."/>
            <person name="Strausberg R.L."/>
            <person name="Venter J.C."/>
            <person name="Wilson R.K."/>
            <person name="Batzer M.A."/>
            <person name="Bustamante C.D."/>
            <person name="Eichler E.E."/>
            <person name="Hahn M.W."/>
            <person name="Hardison R.C."/>
            <person name="Makova K.D."/>
            <person name="Miller W."/>
            <person name="Milosavljevic A."/>
            <person name="Palermo R.E."/>
            <person name="Siepel A."/>
            <person name="Sikela J.M."/>
            <person name="Attaway T."/>
            <person name="Bell S."/>
            <person name="Bernard K.E."/>
            <person name="Buhay C.J."/>
            <person name="Chandrabose M.N."/>
            <person name="Dao M."/>
            <person name="Davis C."/>
            <person name="Delehaunty K.D."/>
            <person name="Ding Y."/>
            <person name="Dinh H.H."/>
            <person name="Dugan-Rocha S."/>
            <person name="Fulton L.A."/>
            <person name="Gabisi R.A."/>
            <person name="Garner T.T."/>
            <person name="Godfrey J."/>
            <person name="Hawes A.C."/>
            <person name="Hernandez J."/>
            <person name="Hines S."/>
            <person name="Holder M."/>
            <person name="Hume J."/>
            <person name="Jhangiani S.N."/>
            <person name="Joshi V."/>
            <person name="Khan Z.M."/>
            <person name="Kirkness E.F."/>
            <person name="Cree A."/>
            <person name="Fowler R.G."/>
            <person name="Lee S."/>
            <person name="Lewis L.R."/>
            <person name="Li Z."/>
            <person name="Liu Y.-S."/>
            <person name="Moore S.M."/>
            <person name="Muzny D."/>
            <person name="Nazareth L.V."/>
            <person name="Ngo D.N."/>
            <person name="Okwuonu G.O."/>
            <person name="Pai G."/>
            <person name="Parker D."/>
            <person name="Paul H.A."/>
            <person name="Pfannkoch C."/>
            <person name="Pohl C.S."/>
            <person name="Rogers Y.-H.C."/>
            <person name="Ruiz S.J."/>
            <person name="Sabo A."/>
            <person name="Santibanez J."/>
            <person name="Schneider B.W."/>
            <person name="Smith S.M."/>
            <person name="Sodergren E."/>
            <person name="Svatek A.F."/>
            <person name="Utterback T.R."/>
            <person name="Vattathil S."/>
            <person name="Warren W."/>
            <person name="White C.S."/>
            <person name="Chinwalla A.T."/>
            <person name="Feng Y."/>
            <person name="Halpern A.L."/>
            <person name="Hillier L.W."/>
            <person name="Huang X."/>
            <person name="Minx P."/>
            <person name="Nelson J.O."/>
            <person name="Pepin K.H."/>
            <person name="Qin X."/>
            <person name="Sutton G.G."/>
            <person name="Venter E."/>
            <person name="Walenz B.P."/>
            <person name="Wallis J.W."/>
            <person name="Worley K.C."/>
            <person name="Yang S.-P."/>
            <person name="Jones S.M."/>
            <person name="Marra M.A."/>
            <person name="Rocchi M."/>
            <person name="Schein J.E."/>
            <person name="Baertsch R."/>
            <person name="Clarke L."/>
            <person name="Csuros M."/>
            <person name="Glasscock J."/>
            <person name="Harris R.A."/>
            <person name="Havlak P."/>
            <person name="Jackson A.R."/>
            <person name="Jiang H."/>
            <person name="Liu Y."/>
            <person name="Messina D.N."/>
            <person name="Shen Y."/>
            <person name="Song H.X.-Z."/>
            <person name="Wylie T."/>
            <person name="Zhang L."/>
            <person name="Birney E."/>
            <person name="Han K."/>
            <person name="Konkel M.K."/>
            <person name="Lee J."/>
            <person name="Smit A.F.A."/>
            <person name="Ullmer B."/>
            <person name="Wang H."/>
            <person name="Xing J."/>
            <person name="Burhans R."/>
            <person name="Cheng Z."/>
            <person name="Karro J.E."/>
            <person name="Ma J."/>
            <person name="Raney B."/>
            <person name="She X."/>
            <person name="Cox M.J."/>
            <person name="Demuth J.P."/>
            <person name="Dumas L.J."/>
            <person name="Han S.-G."/>
            <person name="Hopkins J."/>
            <person name="Karimpour-Fard A."/>
            <person name="Kim Y.H."/>
            <person name="Pollack J.R."/>
            <person name="Vinar T."/>
            <person name="Addo-Quaye C."/>
            <person name="Degenhardt J."/>
            <person name="Denby A."/>
            <person name="Hubisz M.J."/>
            <person name="Indap A."/>
            <person name="Kosiol C."/>
            <person name="Lahn B.T."/>
            <person name="Lawson H.A."/>
            <person name="Marklein A."/>
            <person name="Nielsen R."/>
            <person name="Vallender E.J."/>
            <person name="Clark A.G."/>
            <person name="Ferguson B."/>
            <person name="Hernandez R.D."/>
            <person name="Hirani K."/>
            <person name="Kehrer-Sawatzki H."/>
            <person name="Kolb J."/>
            <person name="Patil S."/>
            <person name="Pu L.-L."/>
            <person name="Ren Y."/>
            <person name="Smith D.G."/>
            <person name="Wheeler D.A."/>
            <person name="Schenck I."/>
            <person name="Ball E.V."/>
            <person name="Chen R."/>
            <person name="Cooper D.N."/>
            <person name="Giardine B."/>
            <person name="Hsu F."/>
            <person name="Kent W.J."/>
            <person name="Lesk A."/>
            <person name="Nelson D.L."/>
            <person name="O'brien W.E."/>
            <person name="Pruefer K."/>
            <person name="Stenson P.D."/>
            <person name="Wallace J.C."/>
            <person name="Ke H."/>
            <person name="Liu X.-M."/>
            <person name="Wang P."/>
            <person name="Xiang A.P."/>
            <person name="Yang F."/>
            <person name="Barber G.P."/>
            <person name="Haussler D."/>
            <person name="Karolchik D."/>
            <person name="Kern A.D."/>
            <person name="Kuhn R.M."/>
            <person name="Smith K.E."/>
            <person name="Zwieg A.S."/>
        </authorList>
    </citation>
    <scope>NUCLEOTIDE SEQUENCE [LARGE SCALE GENOMIC DNA]</scope>
    <source>
        <strain evidence="3">17573</strain>
    </source>
</reference>
<name>A0A5F8AMC9_MACMU</name>
<organism evidence="2 3">
    <name type="scientific">Macaca mulatta</name>
    <name type="common">Rhesus macaque</name>
    <dbReference type="NCBI Taxonomy" id="9544"/>
    <lineage>
        <taxon>Eukaryota</taxon>
        <taxon>Metazoa</taxon>
        <taxon>Chordata</taxon>
        <taxon>Craniata</taxon>
        <taxon>Vertebrata</taxon>
        <taxon>Euteleostomi</taxon>
        <taxon>Mammalia</taxon>
        <taxon>Eutheria</taxon>
        <taxon>Euarchontoglires</taxon>
        <taxon>Primates</taxon>
        <taxon>Haplorrhini</taxon>
        <taxon>Catarrhini</taxon>
        <taxon>Cercopithecidae</taxon>
        <taxon>Cercopithecinae</taxon>
        <taxon>Macaca</taxon>
    </lineage>
</organism>
<evidence type="ECO:0000313" key="3">
    <source>
        <dbReference type="Proteomes" id="UP000006718"/>
    </source>
</evidence>
<protein>
    <submittedName>
        <fullName evidence="2">Uncharacterized protein</fullName>
    </submittedName>
</protein>
<keyword evidence="3" id="KW-1185">Reference proteome</keyword>
<accession>A0A5F8AMC9</accession>
<dbReference type="GeneTree" id="ENSGT00980000202150"/>
<reference evidence="2" key="3">
    <citation type="submission" date="2025-08" db="UniProtKB">
        <authorList>
            <consortium name="Ensembl"/>
        </authorList>
    </citation>
    <scope>IDENTIFICATION</scope>
    <source>
        <strain evidence="2">17573</strain>
    </source>
</reference>
<evidence type="ECO:0000313" key="2">
    <source>
        <dbReference type="Ensembl" id="ENSMMUP00000078207.1"/>
    </source>
</evidence>
<dbReference type="VEuPathDB" id="HostDB:ENSMMUG00000052971"/>
<dbReference type="Ensembl" id="ENSMMUT00000107655.1">
    <property type="protein sequence ID" value="ENSMMUP00000078207.1"/>
    <property type="gene ID" value="ENSMMUG00000052971.1"/>
</dbReference>
<dbReference type="OMA" id="THACRSS"/>
<dbReference type="AlphaFoldDB" id="A0A5F8AMC9"/>
<feature type="region of interest" description="Disordered" evidence="1">
    <location>
        <begin position="80"/>
        <end position="141"/>
    </location>
</feature>
<dbReference type="Proteomes" id="UP000006718">
    <property type="component" value="Chromosome 11"/>
</dbReference>